<dbReference type="HOGENOM" id="CLU_024260_0_0_1"/>
<evidence type="ECO:0000256" key="1">
    <source>
        <dbReference type="SAM" id="MobiDB-lite"/>
    </source>
</evidence>
<dbReference type="InterPro" id="IPR043502">
    <property type="entry name" value="DNA/RNA_pol_sf"/>
</dbReference>
<dbReference type="InParanoid" id="A0A0C2X4E0"/>
<feature type="compositionally biased region" description="Polar residues" evidence="1">
    <location>
        <begin position="352"/>
        <end position="367"/>
    </location>
</feature>
<dbReference type="Proteomes" id="UP000054549">
    <property type="component" value="Unassembled WGS sequence"/>
</dbReference>
<gene>
    <name evidence="3" type="ORF">M378DRAFT_12134</name>
</gene>
<evidence type="ECO:0000259" key="2">
    <source>
        <dbReference type="Pfam" id="PF00098"/>
    </source>
</evidence>
<dbReference type="AlphaFoldDB" id="A0A0C2X4E0"/>
<name>A0A0C2X4E0_AMAMK</name>
<sequence length="706" mass="81133">MPIHSVPKPGSAKLRLVVDHSASEYSLNSMISRDDIAGTKLDTIKNLVDLILQFRRHHGQSVELVLFKSDVSAAYRRLPMHPLWQVKHIITVEGDRFVDRCNNFGNRGAQKLWVTVMALVIWIGIYVHHLDHLKLYTDDTYSFDLSENFKPYYPYNHLMPSKQVALLRLWDDIGIPHDDVKQVWGKTLTIIRFDVDPNAMTVTMPLDKLRDLLSAIQSFCFPAGNSSCHSLHTPLNFAVDWNGQYRLRERDIYFTDNWRYREDLSLVEESHFYTDREPSNLPCVAVKFNREIYLYEREILYRPDAKVFTERGTGLVLTDDIWNIPKNVTKEDLLLHVPFDKKERLAHLIDQRNQQLSAERSKTQSPRNAPAPLRPSKPYSRPSPQESVASGSSQIQRQRSRKTESPEKSQAPLRQQSPEPRKETPLPRRTLTPPGNPPDDPLTMAAAANNTPKFTFPAPEAFTGEKTRACSWITECETYFTQPGVRPGIPDEPTKVFFCLIKMTGKADFWKRVKLEEYTKEGGTWPTWAAFKTAFIEAFGGDDPKTKALTKLMTMERRQMKNFELYSHLTMLDNLFNESGMTQEDQKIIWLQKTIPNEYFKNMMFDDFDTYASLVTKLKKINKGVERKTFFNVAGIGGGTSSTKDEFAMDVDHLKIAITDVDSKMSDSPYYKCGRKGHWAADCFAKTKAGQGGFKSQGDMRKRRKL</sequence>
<feature type="region of interest" description="Disordered" evidence="1">
    <location>
        <begin position="352"/>
        <end position="446"/>
    </location>
</feature>
<dbReference type="Pfam" id="PF00098">
    <property type="entry name" value="zf-CCHC"/>
    <property type="match status" value="1"/>
</dbReference>
<dbReference type="GO" id="GO:0008270">
    <property type="term" value="F:zinc ion binding"/>
    <property type="evidence" value="ECO:0007669"/>
    <property type="project" value="InterPro"/>
</dbReference>
<proteinExistence type="predicted"/>
<dbReference type="EMBL" id="KN818258">
    <property type="protein sequence ID" value="KIL63558.1"/>
    <property type="molecule type" value="Genomic_DNA"/>
</dbReference>
<protein>
    <recommendedName>
        <fullName evidence="2">CCHC-type domain-containing protein</fullName>
    </recommendedName>
</protein>
<accession>A0A0C2X4E0</accession>
<dbReference type="InterPro" id="IPR001878">
    <property type="entry name" value="Znf_CCHC"/>
</dbReference>
<evidence type="ECO:0000313" key="4">
    <source>
        <dbReference type="Proteomes" id="UP000054549"/>
    </source>
</evidence>
<feature type="compositionally biased region" description="Polar residues" evidence="1">
    <location>
        <begin position="382"/>
        <end position="391"/>
    </location>
</feature>
<feature type="domain" description="CCHC-type" evidence="2">
    <location>
        <begin position="671"/>
        <end position="683"/>
    </location>
</feature>
<keyword evidence="4" id="KW-1185">Reference proteome</keyword>
<dbReference type="OrthoDB" id="198652at2759"/>
<dbReference type="GO" id="GO:0003676">
    <property type="term" value="F:nucleic acid binding"/>
    <property type="evidence" value="ECO:0007669"/>
    <property type="project" value="InterPro"/>
</dbReference>
<evidence type="ECO:0000313" key="3">
    <source>
        <dbReference type="EMBL" id="KIL63558.1"/>
    </source>
</evidence>
<dbReference type="STRING" id="946122.A0A0C2X4E0"/>
<organism evidence="3 4">
    <name type="scientific">Amanita muscaria (strain Koide BX008)</name>
    <dbReference type="NCBI Taxonomy" id="946122"/>
    <lineage>
        <taxon>Eukaryota</taxon>
        <taxon>Fungi</taxon>
        <taxon>Dikarya</taxon>
        <taxon>Basidiomycota</taxon>
        <taxon>Agaricomycotina</taxon>
        <taxon>Agaricomycetes</taxon>
        <taxon>Agaricomycetidae</taxon>
        <taxon>Agaricales</taxon>
        <taxon>Pluteineae</taxon>
        <taxon>Amanitaceae</taxon>
        <taxon>Amanita</taxon>
    </lineage>
</organism>
<dbReference type="SUPFAM" id="SSF56672">
    <property type="entry name" value="DNA/RNA polymerases"/>
    <property type="match status" value="1"/>
</dbReference>
<reference evidence="3 4" key="1">
    <citation type="submission" date="2014-04" db="EMBL/GenBank/DDBJ databases">
        <title>Evolutionary Origins and Diversification of the Mycorrhizal Mutualists.</title>
        <authorList>
            <consortium name="DOE Joint Genome Institute"/>
            <consortium name="Mycorrhizal Genomics Consortium"/>
            <person name="Kohler A."/>
            <person name="Kuo A."/>
            <person name="Nagy L.G."/>
            <person name="Floudas D."/>
            <person name="Copeland A."/>
            <person name="Barry K.W."/>
            <person name="Cichocki N."/>
            <person name="Veneault-Fourrey C."/>
            <person name="LaButti K."/>
            <person name="Lindquist E.A."/>
            <person name="Lipzen A."/>
            <person name="Lundell T."/>
            <person name="Morin E."/>
            <person name="Murat C."/>
            <person name="Riley R."/>
            <person name="Ohm R."/>
            <person name="Sun H."/>
            <person name="Tunlid A."/>
            <person name="Henrissat B."/>
            <person name="Grigoriev I.V."/>
            <person name="Hibbett D.S."/>
            <person name="Martin F."/>
        </authorList>
    </citation>
    <scope>NUCLEOTIDE SEQUENCE [LARGE SCALE GENOMIC DNA]</scope>
    <source>
        <strain evidence="3 4">Koide BX008</strain>
    </source>
</reference>